<sequence>MADKVHPTTKQNATPAAAAAAPPIAKPVPPSTKTHLYNPTPGAYSHRQKHRDFSCRRCFCLTCFWSILLLIAILLLAAIASAAFYVLYQPRRPTFSVTSVKISSFNLTTTPSDDTTHLTTKINLTLSAKNPNNKITFFYDPISITVLSNSVNLSNGSFSNFTSSPDTISVIHTAMALNSQLLDADAVKSLNSDLKRKNGLPMRILMDTTVGVKMEKMKMKKIGIRVKCDGIHGAVPKGKRVIPAVANTSTAKCEVDLRTKILKWTF</sequence>
<keyword evidence="4" id="KW-0812">Transmembrane</keyword>
<name>A0AAE2CHH7_9LAMI</name>
<proteinExistence type="predicted"/>
<dbReference type="Proteomes" id="UP001293254">
    <property type="component" value="Unassembled WGS sequence"/>
</dbReference>
<accession>A0AAE2CHH7</accession>
<dbReference type="SUPFAM" id="SSF117070">
    <property type="entry name" value="LEA14-like"/>
    <property type="match status" value="1"/>
</dbReference>
<keyword evidence="2 4" id="KW-0472">Membrane</keyword>
<reference evidence="5" key="2">
    <citation type="journal article" date="2024" name="Plant">
        <title>Genomic evolution and insights into agronomic trait innovations of Sesamum species.</title>
        <authorList>
            <person name="Miao H."/>
            <person name="Wang L."/>
            <person name="Qu L."/>
            <person name="Liu H."/>
            <person name="Sun Y."/>
            <person name="Le M."/>
            <person name="Wang Q."/>
            <person name="Wei S."/>
            <person name="Zheng Y."/>
            <person name="Lin W."/>
            <person name="Duan Y."/>
            <person name="Cao H."/>
            <person name="Xiong S."/>
            <person name="Wang X."/>
            <person name="Wei L."/>
            <person name="Li C."/>
            <person name="Ma Q."/>
            <person name="Ju M."/>
            <person name="Zhao R."/>
            <person name="Li G."/>
            <person name="Mu C."/>
            <person name="Tian Q."/>
            <person name="Mei H."/>
            <person name="Zhang T."/>
            <person name="Gao T."/>
            <person name="Zhang H."/>
        </authorList>
    </citation>
    <scope>NUCLEOTIDE SEQUENCE</scope>
    <source>
        <strain evidence="5">3651</strain>
    </source>
</reference>
<feature type="transmembrane region" description="Helical" evidence="4">
    <location>
        <begin position="58"/>
        <end position="88"/>
    </location>
</feature>
<dbReference type="InterPro" id="IPR044839">
    <property type="entry name" value="NDR1-like"/>
</dbReference>
<dbReference type="PANTHER" id="PTHR31234">
    <property type="entry name" value="LATE EMBRYOGENESIS ABUNDANT (LEA) HYDROXYPROLINE-RICH GLYCOPROTEIN FAMILY"/>
    <property type="match status" value="1"/>
</dbReference>
<evidence type="ECO:0000256" key="3">
    <source>
        <dbReference type="SAM" id="MobiDB-lite"/>
    </source>
</evidence>
<gene>
    <name evidence="5" type="ORF">Salat_1804700</name>
</gene>
<dbReference type="AlphaFoldDB" id="A0AAE2CHH7"/>
<protein>
    <submittedName>
        <fullName evidence="5">NDR1/HIN1-like protein 6</fullName>
    </submittedName>
</protein>
<feature type="compositionally biased region" description="Low complexity" evidence="3">
    <location>
        <begin position="13"/>
        <end position="23"/>
    </location>
</feature>
<evidence type="ECO:0000256" key="1">
    <source>
        <dbReference type="ARBA" id="ARBA00004370"/>
    </source>
</evidence>
<evidence type="ECO:0000313" key="6">
    <source>
        <dbReference type="Proteomes" id="UP001293254"/>
    </source>
</evidence>
<dbReference type="GO" id="GO:0098542">
    <property type="term" value="P:defense response to other organism"/>
    <property type="evidence" value="ECO:0007669"/>
    <property type="project" value="InterPro"/>
</dbReference>
<dbReference type="PANTHER" id="PTHR31234:SF6">
    <property type="entry name" value="LATE EMBRYOGENESIS ABUNDANT PROTEIN LEA-2 SUBGROUP DOMAIN-CONTAINING PROTEIN"/>
    <property type="match status" value="1"/>
</dbReference>
<dbReference type="GO" id="GO:0005886">
    <property type="term" value="C:plasma membrane"/>
    <property type="evidence" value="ECO:0007669"/>
    <property type="project" value="TreeGrafter"/>
</dbReference>
<dbReference type="EMBL" id="JACGWO010000007">
    <property type="protein sequence ID" value="KAK4422224.1"/>
    <property type="molecule type" value="Genomic_DNA"/>
</dbReference>
<evidence type="ECO:0000256" key="2">
    <source>
        <dbReference type="ARBA" id="ARBA00023136"/>
    </source>
</evidence>
<evidence type="ECO:0000313" key="5">
    <source>
        <dbReference type="EMBL" id="KAK4422224.1"/>
    </source>
</evidence>
<feature type="region of interest" description="Disordered" evidence="3">
    <location>
        <begin position="1"/>
        <end position="31"/>
    </location>
</feature>
<comment type="subcellular location">
    <subcellularLocation>
        <location evidence="1">Membrane</location>
    </subcellularLocation>
</comment>
<keyword evidence="4" id="KW-1133">Transmembrane helix</keyword>
<evidence type="ECO:0000256" key="4">
    <source>
        <dbReference type="SAM" id="Phobius"/>
    </source>
</evidence>
<organism evidence="5 6">
    <name type="scientific">Sesamum alatum</name>
    <dbReference type="NCBI Taxonomy" id="300844"/>
    <lineage>
        <taxon>Eukaryota</taxon>
        <taxon>Viridiplantae</taxon>
        <taxon>Streptophyta</taxon>
        <taxon>Embryophyta</taxon>
        <taxon>Tracheophyta</taxon>
        <taxon>Spermatophyta</taxon>
        <taxon>Magnoliopsida</taxon>
        <taxon>eudicotyledons</taxon>
        <taxon>Gunneridae</taxon>
        <taxon>Pentapetalae</taxon>
        <taxon>asterids</taxon>
        <taxon>lamiids</taxon>
        <taxon>Lamiales</taxon>
        <taxon>Pedaliaceae</taxon>
        <taxon>Sesamum</taxon>
    </lineage>
</organism>
<comment type="caution">
    <text evidence="5">The sequence shown here is derived from an EMBL/GenBank/DDBJ whole genome shotgun (WGS) entry which is preliminary data.</text>
</comment>
<reference evidence="5" key="1">
    <citation type="submission" date="2020-06" db="EMBL/GenBank/DDBJ databases">
        <authorList>
            <person name="Li T."/>
            <person name="Hu X."/>
            <person name="Zhang T."/>
            <person name="Song X."/>
            <person name="Zhang H."/>
            <person name="Dai N."/>
            <person name="Sheng W."/>
            <person name="Hou X."/>
            <person name="Wei L."/>
        </authorList>
    </citation>
    <scope>NUCLEOTIDE SEQUENCE</scope>
    <source>
        <strain evidence="5">3651</strain>
        <tissue evidence="5">Leaf</tissue>
    </source>
</reference>
<keyword evidence="6" id="KW-1185">Reference proteome</keyword>
<dbReference type="Gene3D" id="2.60.40.1820">
    <property type="match status" value="1"/>
</dbReference>